<name>A0A5C3LVM8_9AGAR</name>
<evidence type="ECO:0000313" key="2">
    <source>
        <dbReference type="Proteomes" id="UP000308652"/>
    </source>
</evidence>
<gene>
    <name evidence="1" type="ORF">BDQ12DRAFT_685582</name>
</gene>
<dbReference type="AlphaFoldDB" id="A0A5C3LVM8"/>
<proteinExistence type="predicted"/>
<keyword evidence="2" id="KW-1185">Reference proteome</keyword>
<evidence type="ECO:0000313" key="1">
    <source>
        <dbReference type="EMBL" id="TFK37269.1"/>
    </source>
</evidence>
<protein>
    <submittedName>
        <fullName evidence="1">Uncharacterized protein</fullName>
    </submittedName>
</protein>
<sequence length="113" mass="12837">MIVLHRLTQPVLLFPSIFANRLPAIHTLGPFPPSTLRSASPKTNAHLDHTRPRSLFCFQYLSYPPNIQHTSRVAEQRSPAHNISSMVHFLDVTQELLLIRRPRCQAPIIVSLP</sequence>
<dbReference type="EMBL" id="ML213609">
    <property type="protein sequence ID" value="TFK37269.1"/>
    <property type="molecule type" value="Genomic_DNA"/>
</dbReference>
<organism evidence="1 2">
    <name type="scientific">Crucibulum laeve</name>
    <dbReference type="NCBI Taxonomy" id="68775"/>
    <lineage>
        <taxon>Eukaryota</taxon>
        <taxon>Fungi</taxon>
        <taxon>Dikarya</taxon>
        <taxon>Basidiomycota</taxon>
        <taxon>Agaricomycotina</taxon>
        <taxon>Agaricomycetes</taxon>
        <taxon>Agaricomycetidae</taxon>
        <taxon>Agaricales</taxon>
        <taxon>Agaricineae</taxon>
        <taxon>Nidulariaceae</taxon>
        <taxon>Crucibulum</taxon>
    </lineage>
</organism>
<dbReference type="Proteomes" id="UP000308652">
    <property type="component" value="Unassembled WGS sequence"/>
</dbReference>
<reference evidence="1 2" key="1">
    <citation type="journal article" date="2019" name="Nat. Ecol. Evol.">
        <title>Megaphylogeny resolves global patterns of mushroom evolution.</title>
        <authorList>
            <person name="Varga T."/>
            <person name="Krizsan K."/>
            <person name="Foldi C."/>
            <person name="Dima B."/>
            <person name="Sanchez-Garcia M."/>
            <person name="Sanchez-Ramirez S."/>
            <person name="Szollosi G.J."/>
            <person name="Szarkandi J.G."/>
            <person name="Papp V."/>
            <person name="Albert L."/>
            <person name="Andreopoulos W."/>
            <person name="Angelini C."/>
            <person name="Antonin V."/>
            <person name="Barry K.W."/>
            <person name="Bougher N.L."/>
            <person name="Buchanan P."/>
            <person name="Buyck B."/>
            <person name="Bense V."/>
            <person name="Catcheside P."/>
            <person name="Chovatia M."/>
            <person name="Cooper J."/>
            <person name="Damon W."/>
            <person name="Desjardin D."/>
            <person name="Finy P."/>
            <person name="Geml J."/>
            <person name="Haridas S."/>
            <person name="Hughes K."/>
            <person name="Justo A."/>
            <person name="Karasinski D."/>
            <person name="Kautmanova I."/>
            <person name="Kiss B."/>
            <person name="Kocsube S."/>
            <person name="Kotiranta H."/>
            <person name="LaButti K.M."/>
            <person name="Lechner B.E."/>
            <person name="Liimatainen K."/>
            <person name="Lipzen A."/>
            <person name="Lukacs Z."/>
            <person name="Mihaltcheva S."/>
            <person name="Morgado L.N."/>
            <person name="Niskanen T."/>
            <person name="Noordeloos M.E."/>
            <person name="Ohm R.A."/>
            <person name="Ortiz-Santana B."/>
            <person name="Ovrebo C."/>
            <person name="Racz N."/>
            <person name="Riley R."/>
            <person name="Savchenko A."/>
            <person name="Shiryaev A."/>
            <person name="Soop K."/>
            <person name="Spirin V."/>
            <person name="Szebenyi C."/>
            <person name="Tomsovsky M."/>
            <person name="Tulloss R.E."/>
            <person name="Uehling J."/>
            <person name="Grigoriev I.V."/>
            <person name="Vagvolgyi C."/>
            <person name="Papp T."/>
            <person name="Martin F.M."/>
            <person name="Miettinen O."/>
            <person name="Hibbett D.S."/>
            <person name="Nagy L.G."/>
        </authorList>
    </citation>
    <scope>NUCLEOTIDE SEQUENCE [LARGE SCALE GENOMIC DNA]</scope>
    <source>
        <strain evidence="1 2">CBS 166.37</strain>
    </source>
</reference>
<accession>A0A5C3LVM8</accession>